<dbReference type="InterPro" id="IPR038729">
    <property type="entry name" value="Rad50/SbcC_AAA"/>
</dbReference>
<feature type="coiled-coil region" evidence="1">
    <location>
        <begin position="316"/>
        <end position="343"/>
    </location>
</feature>
<feature type="coiled-coil region" evidence="1">
    <location>
        <begin position="372"/>
        <end position="399"/>
    </location>
</feature>
<proteinExistence type="predicted"/>
<evidence type="ECO:0000259" key="2">
    <source>
        <dbReference type="SMART" id="SM00382"/>
    </source>
</evidence>
<dbReference type="RefSeq" id="WP_367887026.1">
    <property type="nucleotide sequence ID" value="NZ_CP130612.1"/>
</dbReference>
<accession>A0AA49JYP4</accession>
<sequence length="812" mass="90175">MRLTRLKLTNFRQHADTTLEFDSGLTGIIGPNGAGKSTILEAIAWVLYGGAILRGTNDSIRFQRAPARSPVRVELDFELGGHRYRVVRGLSMAELYLDGAAEPIANSVTEVASLLQRRLGMTRTEFFNTYFTGQKDLAVMQALSASERAQFLSRVLGYEKLRVAQDLCAARRRELTSEVAGLRAGMPERDAVLRELAHATETLRAATKATESAERAARETEAAFADIAPRWQAAQTGREERERIERELAALAAEEQALVRNLEKLDHELAQVNEARTQLAPMLPDLDALQRADDALEAQRALQASDGRRRALETSRTNLGTDCAALEQEVARLRESASHAEALGKDVTDRRAELERAHGKLELRRTEWVRERESVESRLRTLRETYADLRDQRDVLLNAGEAGNCPTCTRPLGEHFRAVLETVERQLETVEADGSYFRTRRDQLEAMPADIEHLDELRKKLTADVTALERRLTEAQQDARRLVAEEQDLAAKRARLATVAAELASLPSGYDAAVHQALDAERERLVERTTIANRLSLRIEREPALLRERETLLRQRDDLQARREAAEQRRARLTVPDGDYAELRRLHDGVAAAHAEASQRAAAAKAARDVAAAGAERAAQAKAAYEALAAKVAALESDRRVHDELHRAYSELRNELNFQLRPEIGEIASELLKTITDARYTELELDDKYRIQVLEDGVPKPVISGGEEDVAHLVLRLAISQMIADRAGQAFSLLILDEVFGSLDDVRRANVVSLLRGLEDRFDQVIVITHIEGVRDGLDRVIQVGVDEETGAAKVTQVDTAVAALQAAEAAA</sequence>
<dbReference type="InterPro" id="IPR003593">
    <property type="entry name" value="AAA+_ATPase"/>
</dbReference>
<keyword evidence="1" id="KW-0175">Coiled coil</keyword>
<feature type="domain" description="AAA+ ATPase" evidence="2">
    <location>
        <begin position="22"/>
        <end position="788"/>
    </location>
</feature>
<dbReference type="Pfam" id="PF13558">
    <property type="entry name" value="SbcC_Walker_B"/>
    <property type="match status" value="1"/>
</dbReference>
<dbReference type="InterPro" id="IPR027417">
    <property type="entry name" value="P-loop_NTPase"/>
</dbReference>
<dbReference type="AlphaFoldDB" id="A0AA49JSY2"/>
<dbReference type="GO" id="GO:0016887">
    <property type="term" value="F:ATP hydrolysis activity"/>
    <property type="evidence" value="ECO:0007669"/>
    <property type="project" value="InterPro"/>
</dbReference>
<dbReference type="Gene3D" id="3.40.50.300">
    <property type="entry name" value="P-loop containing nucleotide triphosphate hydrolases"/>
    <property type="match status" value="2"/>
</dbReference>
<evidence type="ECO:0000256" key="1">
    <source>
        <dbReference type="SAM" id="Coils"/>
    </source>
</evidence>
<dbReference type="PANTHER" id="PTHR32114:SF2">
    <property type="entry name" value="ABC TRANSPORTER ABCH.3"/>
    <property type="match status" value="1"/>
</dbReference>
<dbReference type="Proteomes" id="UP001229955">
    <property type="component" value="Chromosome"/>
</dbReference>
<dbReference type="SMART" id="SM00382">
    <property type="entry name" value="AAA"/>
    <property type="match status" value="1"/>
</dbReference>
<protein>
    <submittedName>
        <fullName evidence="3">SMC family ATPase</fullName>
    </submittedName>
</protein>
<organism evidence="3">
    <name type="scientific">Pseudogemmatithrix spongiicola</name>
    <dbReference type="NCBI Taxonomy" id="3062599"/>
    <lineage>
        <taxon>Bacteria</taxon>
        <taxon>Pseudomonadati</taxon>
        <taxon>Gemmatimonadota</taxon>
        <taxon>Gemmatimonadia</taxon>
        <taxon>Gemmatimonadales</taxon>
        <taxon>Gemmatimonadaceae</taxon>
        <taxon>Pseudogemmatithrix</taxon>
    </lineage>
</organism>
<dbReference type="Gene3D" id="1.10.287.510">
    <property type="entry name" value="Helix hairpin bin"/>
    <property type="match status" value="1"/>
</dbReference>
<dbReference type="EMBL" id="CP130612">
    <property type="protein sequence ID" value="WKW11327.1"/>
    <property type="molecule type" value="Genomic_DNA"/>
</dbReference>
<reference evidence="3" key="1">
    <citation type="submission" date="2023-07" db="EMBL/GenBank/DDBJ databases">
        <authorList>
            <person name="Haufschild T."/>
            <person name="Kallscheuer N."/>
            <person name="Hammer J."/>
            <person name="Kohn T."/>
            <person name="Kabuu M."/>
            <person name="Jogler M."/>
            <person name="Wohfarth N."/>
            <person name="Heuer A."/>
            <person name="Rohde M."/>
            <person name="van Teeseling M.C.F."/>
            <person name="Jogler C."/>
        </authorList>
    </citation>
    <scope>NUCLEOTIDE SEQUENCE</scope>
    <source>
        <strain evidence="3">Strain 138</strain>
        <strain evidence="4">Strain 318</strain>
    </source>
</reference>
<feature type="coiled-coil region" evidence="1">
    <location>
        <begin position="203"/>
        <end position="275"/>
    </location>
</feature>
<dbReference type="GO" id="GO:0006302">
    <property type="term" value="P:double-strand break repair"/>
    <property type="evidence" value="ECO:0007669"/>
    <property type="project" value="InterPro"/>
</dbReference>
<feature type="coiled-coil region" evidence="1">
    <location>
        <begin position="451"/>
        <end position="492"/>
    </location>
</feature>
<dbReference type="EMBL" id="CP130613">
    <property type="protein sequence ID" value="WKW14237.1"/>
    <property type="molecule type" value="Genomic_DNA"/>
</dbReference>
<name>A0AA49JSY2_9BACT</name>
<evidence type="ECO:0000313" key="4">
    <source>
        <dbReference type="EMBL" id="WKW14237.1"/>
    </source>
</evidence>
<accession>A0AA49JSY2</accession>
<gene>
    <name evidence="3" type="ORF">Strain138_000568</name>
    <name evidence="4" type="ORF">Strain318_000568</name>
</gene>
<feature type="coiled-coil region" evidence="1">
    <location>
        <begin position="618"/>
        <end position="655"/>
    </location>
</feature>
<dbReference type="SUPFAM" id="SSF75712">
    <property type="entry name" value="Rad50 coiled-coil Zn hook"/>
    <property type="match status" value="1"/>
</dbReference>
<dbReference type="Pfam" id="PF13476">
    <property type="entry name" value="AAA_23"/>
    <property type="match status" value="1"/>
</dbReference>
<evidence type="ECO:0000313" key="3">
    <source>
        <dbReference type="EMBL" id="WKW11327.1"/>
    </source>
</evidence>
<evidence type="ECO:0000313" key="5">
    <source>
        <dbReference type="Proteomes" id="UP001229955"/>
    </source>
</evidence>
<keyword evidence="5" id="KW-1185">Reference proteome</keyword>
<dbReference type="SUPFAM" id="SSF52540">
    <property type="entry name" value="P-loop containing nucleoside triphosphate hydrolases"/>
    <property type="match status" value="1"/>
</dbReference>
<dbReference type="PANTHER" id="PTHR32114">
    <property type="entry name" value="ABC TRANSPORTER ABCH.3"/>
    <property type="match status" value="1"/>
</dbReference>
<dbReference type="KEGG" id="pspc:Strain318_000568"/>